<feature type="region of interest" description="Disordered" evidence="1">
    <location>
        <begin position="1"/>
        <end position="20"/>
    </location>
</feature>
<name>A0ABQ4ZZL0_9ASTR</name>
<reference evidence="2" key="2">
    <citation type="submission" date="2022-01" db="EMBL/GenBank/DDBJ databases">
        <authorList>
            <person name="Yamashiro T."/>
            <person name="Shiraishi A."/>
            <person name="Satake H."/>
            <person name="Nakayama K."/>
        </authorList>
    </citation>
    <scope>NUCLEOTIDE SEQUENCE</scope>
</reference>
<protein>
    <submittedName>
        <fullName evidence="2">Uncharacterized protein</fullName>
    </submittedName>
</protein>
<dbReference type="Proteomes" id="UP001151760">
    <property type="component" value="Unassembled WGS sequence"/>
</dbReference>
<accession>A0ABQ4ZZL0</accession>
<keyword evidence="3" id="KW-1185">Reference proteome</keyword>
<dbReference type="EMBL" id="BQNB010011754">
    <property type="protein sequence ID" value="GJS94731.1"/>
    <property type="molecule type" value="Genomic_DNA"/>
</dbReference>
<organism evidence="2 3">
    <name type="scientific">Tanacetum coccineum</name>
    <dbReference type="NCBI Taxonomy" id="301880"/>
    <lineage>
        <taxon>Eukaryota</taxon>
        <taxon>Viridiplantae</taxon>
        <taxon>Streptophyta</taxon>
        <taxon>Embryophyta</taxon>
        <taxon>Tracheophyta</taxon>
        <taxon>Spermatophyta</taxon>
        <taxon>Magnoliopsida</taxon>
        <taxon>eudicotyledons</taxon>
        <taxon>Gunneridae</taxon>
        <taxon>Pentapetalae</taxon>
        <taxon>asterids</taxon>
        <taxon>campanulids</taxon>
        <taxon>Asterales</taxon>
        <taxon>Asteraceae</taxon>
        <taxon>Asteroideae</taxon>
        <taxon>Anthemideae</taxon>
        <taxon>Anthemidinae</taxon>
        <taxon>Tanacetum</taxon>
    </lineage>
</organism>
<reference evidence="2" key="1">
    <citation type="journal article" date="2022" name="Int. J. Mol. Sci.">
        <title>Draft Genome of Tanacetum Coccineum: Genomic Comparison of Closely Related Tanacetum-Family Plants.</title>
        <authorList>
            <person name="Yamashiro T."/>
            <person name="Shiraishi A."/>
            <person name="Nakayama K."/>
            <person name="Satake H."/>
        </authorList>
    </citation>
    <scope>NUCLEOTIDE SEQUENCE</scope>
</reference>
<gene>
    <name evidence="2" type="ORF">Tco_0801699</name>
</gene>
<evidence type="ECO:0000313" key="2">
    <source>
        <dbReference type="EMBL" id="GJS94731.1"/>
    </source>
</evidence>
<evidence type="ECO:0000256" key="1">
    <source>
        <dbReference type="SAM" id="MobiDB-lite"/>
    </source>
</evidence>
<sequence length="307" mass="34627">MIRKRKPNLGGVKAGRKTRERTRNQVLKDAVAANKGRPIEIGFEDRADNTVVPTGPYSTQWGNYFGEMIRSIPLYHPSWQKVPAGDKARLMATLGSTRGKPDEYTDDEWEKYINFWNDPANAQRAETNRLNRSKSTVVSRHGSRSIPLTRHLMKLTSATQEEPSEDRTRSYSLHTVNVLSKILGSSDVYRKRELEATCEAQHAEINAMVQAESFAANIPDVGPVRSFPSDMSLGNLVPPWHQFLDQKIRGAHFSLGIVAEERFVIELTPSMFPQRHVAGEGVRMLLGKGLITVVMIYDHKTLKFLTL</sequence>
<proteinExistence type="predicted"/>
<evidence type="ECO:0000313" key="3">
    <source>
        <dbReference type="Proteomes" id="UP001151760"/>
    </source>
</evidence>
<comment type="caution">
    <text evidence="2">The sequence shown here is derived from an EMBL/GenBank/DDBJ whole genome shotgun (WGS) entry which is preliminary data.</text>
</comment>